<dbReference type="Gene3D" id="6.10.340.10">
    <property type="match status" value="1"/>
</dbReference>
<dbReference type="PANTHER" id="PTHR45528">
    <property type="entry name" value="SENSOR HISTIDINE KINASE CPXA"/>
    <property type="match status" value="1"/>
</dbReference>
<evidence type="ECO:0000256" key="13">
    <source>
        <dbReference type="ARBA" id="ARBA00023136"/>
    </source>
</evidence>
<keyword evidence="18" id="KW-1185">Reference proteome</keyword>
<evidence type="ECO:0000256" key="1">
    <source>
        <dbReference type="ARBA" id="ARBA00000085"/>
    </source>
</evidence>
<feature type="transmembrane region" description="Helical" evidence="14">
    <location>
        <begin position="147"/>
        <end position="169"/>
    </location>
</feature>
<sequence length="451" mass="51654">MKKNSRIILLFLIPFLIVIFLFGIFIYATVSNYSEDYLFRLLEARANKVAKERFAGETNFSKEEPSDKLPHEKDFFIPINDKLDIISESKKVGVDELFFKDVIKKGQARFVTNEYLYKGIKYKSKKSDFIVITVAENYFEINQAENLIKTMLFAITAAFLLLLYIAVYYSKNIFKPISAITEKVKEISSENLHLRLSEDTAKDELYELTSTFNDMLDRIETSFETQNNFISNASHELRTPLTAIIGEADVVLAKPRQTEEYVEALKIILQEAEKLDNKTKALLFLAQTGFNGKVQKFEKVRIDQLIWDVKENLDTLNSKNKIHLDMELLPENPLKLKVNGNIQLLHLAFSNIISNACKYSDNHVTVSIGASDDYVYIIIKDKGIGIPENEIKYIYDPFFRASNTKNYEGYGIGLPLTRNIIRMHNGKILVTSIENQGTTVQITLPSIKTLS</sequence>
<evidence type="ECO:0000259" key="16">
    <source>
        <dbReference type="PROSITE" id="PS50885"/>
    </source>
</evidence>
<evidence type="ECO:0000256" key="2">
    <source>
        <dbReference type="ARBA" id="ARBA00004651"/>
    </source>
</evidence>
<evidence type="ECO:0000256" key="9">
    <source>
        <dbReference type="ARBA" id="ARBA00022777"/>
    </source>
</evidence>
<keyword evidence="9" id="KW-0418">Kinase</keyword>
<comment type="catalytic activity">
    <reaction evidence="1">
        <text>ATP + protein L-histidine = ADP + protein N-phospho-L-histidine.</text>
        <dbReference type="EC" id="2.7.13.3"/>
    </reaction>
</comment>
<keyword evidence="10" id="KW-0067">ATP-binding</keyword>
<dbReference type="InterPro" id="IPR003661">
    <property type="entry name" value="HisK_dim/P_dom"/>
</dbReference>
<dbReference type="SUPFAM" id="SSF158472">
    <property type="entry name" value="HAMP domain-like"/>
    <property type="match status" value="1"/>
</dbReference>
<keyword evidence="6" id="KW-0808">Transferase</keyword>
<dbReference type="PROSITE" id="PS50885">
    <property type="entry name" value="HAMP"/>
    <property type="match status" value="1"/>
</dbReference>
<evidence type="ECO:0000256" key="10">
    <source>
        <dbReference type="ARBA" id="ARBA00022840"/>
    </source>
</evidence>
<reference evidence="18" key="1">
    <citation type="journal article" date="2019" name="Int. J. Syst. Evol. Microbiol.">
        <title>The Global Catalogue of Microorganisms (GCM) 10K type strain sequencing project: providing services to taxonomists for standard genome sequencing and annotation.</title>
        <authorList>
            <consortium name="The Broad Institute Genomics Platform"/>
            <consortium name="The Broad Institute Genome Sequencing Center for Infectious Disease"/>
            <person name="Wu L."/>
            <person name="Ma J."/>
        </authorList>
    </citation>
    <scope>NUCLEOTIDE SEQUENCE [LARGE SCALE GENOMIC DNA]</scope>
    <source>
        <strain evidence="18">JCM 18198</strain>
    </source>
</reference>
<dbReference type="SMART" id="SM00304">
    <property type="entry name" value="HAMP"/>
    <property type="match status" value="1"/>
</dbReference>
<keyword evidence="4" id="KW-1003">Cell membrane</keyword>
<evidence type="ECO:0000256" key="8">
    <source>
        <dbReference type="ARBA" id="ARBA00022741"/>
    </source>
</evidence>
<keyword evidence="13 14" id="KW-0472">Membrane</keyword>
<dbReference type="EMBL" id="BAABIP010000007">
    <property type="protein sequence ID" value="GAA4760359.1"/>
    <property type="molecule type" value="Genomic_DNA"/>
</dbReference>
<evidence type="ECO:0000259" key="15">
    <source>
        <dbReference type="PROSITE" id="PS50109"/>
    </source>
</evidence>
<dbReference type="EC" id="2.7.13.3" evidence="3"/>
<evidence type="ECO:0000256" key="6">
    <source>
        <dbReference type="ARBA" id="ARBA00022679"/>
    </source>
</evidence>
<dbReference type="InterPro" id="IPR036890">
    <property type="entry name" value="HATPase_C_sf"/>
</dbReference>
<dbReference type="SUPFAM" id="SSF55874">
    <property type="entry name" value="ATPase domain of HSP90 chaperone/DNA topoisomerase II/histidine kinase"/>
    <property type="match status" value="1"/>
</dbReference>
<organism evidence="17 18">
    <name type="scientific">Flavobacterium hankyongi</name>
    <dbReference type="NCBI Taxonomy" id="1176532"/>
    <lineage>
        <taxon>Bacteria</taxon>
        <taxon>Pseudomonadati</taxon>
        <taxon>Bacteroidota</taxon>
        <taxon>Flavobacteriia</taxon>
        <taxon>Flavobacteriales</taxon>
        <taxon>Flavobacteriaceae</taxon>
        <taxon>Flavobacterium</taxon>
    </lineage>
</organism>
<dbReference type="InterPro" id="IPR005467">
    <property type="entry name" value="His_kinase_dom"/>
</dbReference>
<name>A0ABP8ZNX1_9FLAO</name>
<dbReference type="Pfam" id="PF02518">
    <property type="entry name" value="HATPase_c"/>
    <property type="match status" value="1"/>
</dbReference>
<evidence type="ECO:0000256" key="4">
    <source>
        <dbReference type="ARBA" id="ARBA00022475"/>
    </source>
</evidence>
<accession>A0ABP8ZNX1</accession>
<dbReference type="PANTHER" id="PTHR45528:SF1">
    <property type="entry name" value="SENSOR HISTIDINE KINASE CPXA"/>
    <property type="match status" value="1"/>
</dbReference>
<evidence type="ECO:0000313" key="17">
    <source>
        <dbReference type="EMBL" id="GAA4760359.1"/>
    </source>
</evidence>
<dbReference type="CDD" id="cd00082">
    <property type="entry name" value="HisKA"/>
    <property type="match status" value="1"/>
</dbReference>
<dbReference type="Pfam" id="PF00512">
    <property type="entry name" value="HisKA"/>
    <property type="match status" value="1"/>
</dbReference>
<evidence type="ECO:0000256" key="3">
    <source>
        <dbReference type="ARBA" id="ARBA00012438"/>
    </source>
</evidence>
<dbReference type="Gene3D" id="3.30.565.10">
    <property type="entry name" value="Histidine kinase-like ATPase, C-terminal domain"/>
    <property type="match status" value="1"/>
</dbReference>
<protein>
    <recommendedName>
        <fullName evidence="3">histidine kinase</fullName>
        <ecNumber evidence="3">2.7.13.3</ecNumber>
    </recommendedName>
</protein>
<keyword evidence="12" id="KW-0902">Two-component regulatory system</keyword>
<evidence type="ECO:0000256" key="14">
    <source>
        <dbReference type="SAM" id="Phobius"/>
    </source>
</evidence>
<keyword evidence="11 14" id="KW-1133">Transmembrane helix</keyword>
<feature type="transmembrane region" description="Helical" evidence="14">
    <location>
        <begin position="7"/>
        <end position="30"/>
    </location>
</feature>
<evidence type="ECO:0000256" key="7">
    <source>
        <dbReference type="ARBA" id="ARBA00022692"/>
    </source>
</evidence>
<dbReference type="InterPro" id="IPR004358">
    <property type="entry name" value="Sig_transdc_His_kin-like_C"/>
</dbReference>
<dbReference type="Proteomes" id="UP001500141">
    <property type="component" value="Unassembled WGS sequence"/>
</dbReference>
<dbReference type="SMART" id="SM00388">
    <property type="entry name" value="HisKA"/>
    <property type="match status" value="1"/>
</dbReference>
<dbReference type="InterPro" id="IPR003660">
    <property type="entry name" value="HAMP_dom"/>
</dbReference>
<dbReference type="SUPFAM" id="SSF47384">
    <property type="entry name" value="Homodimeric domain of signal transducing histidine kinase"/>
    <property type="match status" value="1"/>
</dbReference>
<proteinExistence type="predicted"/>
<dbReference type="CDD" id="cd06225">
    <property type="entry name" value="HAMP"/>
    <property type="match status" value="1"/>
</dbReference>
<evidence type="ECO:0000256" key="5">
    <source>
        <dbReference type="ARBA" id="ARBA00022553"/>
    </source>
</evidence>
<evidence type="ECO:0000256" key="12">
    <source>
        <dbReference type="ARBA" id="ARBA00023012"/>
    </source>
</evidence>
<dbReference type="PRINTS" id="PR00344">
    <property type="entry name" value="BCTRLSENSOR"/>
</dbReference>
<feature type="domain" description="HAMP" evidence="16">
    <location>
        <begin position="171"/>
        <end position="224"/>
    </location>
</feature>
<comment type="subcellular location">
    <subcellularLocation>
        <location evidence="2">Cell membrane</location>
        <topology evidence="2">Multi-pass membrane protein</topology>
    </subcellularLocation>
</comment>
<dbReference type="Gene3D" id="1.10.287.130">
    <property type="match status" value="1"/>
</dbReference>
<keyword evidence="7 14" id="KW-0812">Transmembrane</keyword>
<dbReference type="RefSeq" id="WP_264544168.1">
    <property type="nucleotide sequence ID" value="NZ_BAABIP010000007.1"/>
</dbReference>
<evidence type="ECO:0000256" key="11">
    <source>
        <dbReference type="ARBA" id="ARBA00022989"/>
    </source>
</evidence>
<keyword evidence="8" id="KW-0547">Nucleotide-binding</keyword>
<dbReference type="InterPro" id="IPR050398">
    <property type="entry name" value="HssS/ArlS-like"/>
</dbReference>
<keyword evidence="5" id="KW-0597">Phosphoprotein</keyword>
<feature type="domain" description="Histidine kinase" evidence="15">
    <location>
        <begin position="232"/>
        <end position="448"/>
    </location>
</feature>
<dbReference type="InterPro" id="IPR036097">
    <property type="entry name" value="HisK_dim/P_sf"/>
</dbReference>
<dbReference type="InterPro" id="IPR003594">
    <property type="entry name" value="HATPase_dom"/>
</dbReference>
<dbReference type="SMART" id="SM00387">
    <property type="entry name" value="HATPase_c"/>
    <property type="match status" value="1"/>
</dbReference>
<dbReference type="PROSITE" id="PS50109">
    <property type="entry name" value="HIS_KIN"/>
    <property type="match status" value="1"/>
</dbReference>
<dbReference type="Pfam" id="PF00672">
    <property type="entry name" value="HAMP"/>
    <property type="match status" value="1"/>
</dbReference>
<evidence type="ECO:0000313" key="18">
    <source>
        <dbReference type="Proteomes" id="UP001500141"/>
    </source>
</evidence>
<comment type="caution">
    <text evidence="17">The sequence shown here is derived from an EMBL/GenBank/DDBJ whole genome shotgun (WGS) entry which is preliminary data.</text>
</comment>
<gene>
    <name evidence="17" type="ORF">GCM10023230_06550</name>
</gene>